<dbReference type="Gene3D" id="3.40.50.150">
    <property type="entry name" value="Vaccinia Virus protein VP39"/>
    <property type="match status" value="1"/>
</dbReference>
<comment type="caution">
    <text evidence="2">The sequence shown here is derived from an EMBL/GenBank/DDBJ whole genome shotgun (WGS) entry which is preliminary data.</text>
</comment>
<dbReference type="InterPro" id="IPR029063">
    <property type="entry name" value="SAM-dependent_MTases_sf"/>
</dbReference>
<dbReference type="GO" id="GO:0032259">
    <property type="term" value="P:methylation"/>
    <property type="evidence" value="ECO:0007669"/>
    <property type="project" value="UniProtKB-KW"/>
</dbReference>
<gene>
    <name evidence="2" type="ORF">ACFQS3_04060</name>
</gene>
<dbReference type="Proteomes" id="UP001596470">
    <property type="component" value="Unassembled WGS sequence"/>
</dbReference>
<dbReference type="PANTHER" id="PTHR43591:SF110">
    <property type="entry name" value="RHODANESE DOMAIN-CONTAINING PROTEIN"/>
    <property type="match status" value="1"/>
</dbReference>
<name>A0ABW2D6P1_9ACTN</name>
<dbReference type="EMBL" id="JBHSYS010000001">
    <property type="protein sequence ID" value="MFC6956368.1"/>
    <property type="molecule type" value="Genomic_DNA"/>
</dbReference>
<evidence type="ECO:0000313" key="2">
    <source>
        <dbReference type="EMBL" id="MFC6956368.1"/>
    </source>
</evidence>
<evidence type="ECO:0000313" key="3">
    <source>
        <dbReference type="Proteomes" id="UP001596470"/>
    </source>
</evidence>
<dbReference type="PANTHER" id="PTHR43591">
    <property type="entry name" value="METHYLTRANSFERASE"/>
    <property type="match status" value="1"/>
</dbReference>
<keyword evidence="2" id="KW-0489">Methyltransferase</keyword>
<dbReference type="GO" id="GO:0008168">
    <property type="term" value="F:methyltransferase activity"/>
    <property type="evidence" value="ECO:0007669"/>
    <property type="project" value="UniProtKB-KW"/>
</dbReference>
<dbReference type="InterPro" id="IPR041698">
    <property type="entry name" value="Methyltransf_25"/>
</dbReference>
<dbReference type="Pfam" id="PF13649">
    <property type="entry name" value="Methyltransf_25"/>
    <property type="match status" value="1"/>
</dbReference>
<sequence length="220" mass="24058">MTEPEYRSVTRTQYDEFAQLYYDMFKDSLREHHFDRAMIDAFAELAKGADAGPVADIGCGPGHVTGYLHALGLDVRGIDLSPEMVALAKREHPGIGFATGDMSALDLPDGGLGGVLSRASIIHTPPERIGGVFAEFHRVLAPGGLLSLSFQATDRTDALALPFDHRVAPAWQWSYQRVSDLLADTGFAEVARLVEAPEEDPVRGFHFCHLVMRKPVPENS</sequence>
<dbReference type="SUPFAM" id="SSF53335">
    <property type="entry name" value="S-adenosyl-L-methionine-dependent methyltransferases"/>
    <property type="match status" value="1"/>
</dbReference>
<reference evidence="3" key="1">
    <citation type="journal article" date="2019" name="Int. J. Syst. Evol. Microbiol.">
        <title>The Global Catalogue of Microorganisms (GCM) 10K type strain sequencing project: providing services to taxonomists for standard genome sequencing and annotation.</title>
        <authorList>
            <consortium name="The Broad Institute Genomics Platform"/>
            <consortium name="The Broad Institute Genome Sequencing Center for Infectious Disease"/>
            <person name="Wu L."/>
            <person name="Ma J."/>
        </authorList>
    </citation>
    <scope>NUCLEOTIDE SEQUENCE [LARGE SCALE GENOMIC DNA]</scope>
    <source>
        <strain evidence="3">KACC 12634</strain>
    </source>
</reference>
<dbReference type="RefSeq" id="WP_382354230.1">
    <property type="nucleotide sequence ID" value="NZ_JBHMBP010000004.1"/>
</dbReference>
<evidence type="ECO:0000259" key="1">
    <source>
        <dbReference type="Pfam" id="PF13649"/>
    </source>
</evidence>
<dbReference type="CDD" id="cd02440">
    <property type="entry name" value="AdoMet_MTases"/>
    <property type="match status" value="1"/>
</dbReference>
<proteinExistence type="predicted"/>
<protein>
    <submittedName>
        <fullName evidence="2">Class I SAM-dependent DNA methyltransferase</fullName>
    </submittedName>
</protein>
<feature type="domain" description="Methyltransferase" evidence="1">
    <location>
        <begin position="54"/>
        <end position="144"/>
    </location>
</feature>
<organism evidence="2 3">
    <name type="scientific">Glycomyces mayteni</name>
    <dbReference type="NCBI Taxonomy" id="543887"/>
    <lineage>
        <taxon>Bacteria</taxon>
        <taxon>Bacillati</taxon>
        <taxon>Actinomycetota</taxon>
        <taxon>Actinomycetes</taxon>
        <taxon>Glycomycetales</taxon>
        <taxon>Glycomycetaceae</taxon>
        <taxon>Glycomyces</taxon>
    </lineage>
</organism>
<accession>A0ABW2D6P1</accession>
<keyword evidence="3" id="KW-1185">Reference proteome</keyword>
<keyword evidence="2" id="KW-0808">Transferase</keyword>